<keyword evidence="3 5" id="KW-0694">RNA-binding</keyword>
<evidence type="ECO:0000313" key="8">
    <source>
        <dbReference type="EMBL" id="KAF6163052.1"/>
    </source>
</evidence>
<dbReference type="AlphaFoldDB" id="A0A7J7N7M1"/>
<feature type="domain" description="RRM" evidence="7">
    <location>
        <begin position="592"/>
        <end position="675"/>
    </location>
</feature>
<feature type="domain" description="RRM" evidence="7">
    <location>
        <begin position="470"/>
        <end position="553"/>
    </location>
</feature>
<evidence type="ECO:0000256" key="3">
    <source>
        <dbReference type="ARBA" id="ARBA00022884"/>
    </source>
</evidence>
<dbReference type="OrthoDB" id="439808at2759"/>
<feature type="domain" description="RRM" evidence="7">
    <location>
        <begin position="744"/>
        <end position="834"/>
    </location>
</feature>
<evidence type="ECO:0000256" key="6">
    <source>
        <dbReference type="SAM" id="MobiDB-lite"/>
    </source>
</evidence>
<dbReference type="SMART" id="SM00360">
    <property type="entry name" value="RRM"/>
    <property type="match status" value="5"/>
</dbReference>
<feature type="domain" description="RRM" evidence="7">
    <location>
        <begin position="22"/>
        <end position="100"/>
    </location>
</feature>
<dbReference type="EMBL" id="JACGCM010001002">
    <property type="protein sequence ID" value="KAF6163052.1"/>
    <property type="molecule type" value="Genomic_DNA"/>
</dbReference>
<dbReference type="Proteomes" id="UP000541444">
    <property type="component" value="Unassembled WGS sequence"/>
</dbReference>
<feature type="region of interest" description="Disordered" evidence="6">
    <location>
        <begin position="354"/>
        <end position="396"/>
    </location>
</feature>
<dbReference type="CDD" id="cd12413">
    <property type="entry name" value="RRM1_RBM28_like"/>
    <property type="match status" value="1"/>
</dbReference>
<dbReference type="InterPro" id="IPR035979">
    <property type="entry name" value="RBD_domain_sf"/>
</dbReference>
<reference evidence="8 9" key="1">
    <citation type="journal article" date="2020" name="IScience">
        <title>Genome Sequencing of the Endangered Kingdonia uniflora (Circaeasteraceae, Ranunculales) Reveals Potential Mechanisms of Evolutionary Specialization.</title>
        <authorList>
            <person name="Sun Y."/>
            <person name="Deng T."/>
            <person name="Zhang A."/>
            <person name="Moore M.J."/>
            <person name="Landis J.B."/>
            <person name="Lin N."/>
            <person name="Zhang H."/>
            <person name="Zhang X."/>
            <person name="Huang J."/>
            <person name="Zhang X."/>
            <person name="Sun H."/>
            <person name="Wang H."/>
        </authorList>
    </citation>
    <scope>NUCLEOTIDE SEQUENCE [LARGE SCALE GENOMIC DNA]</scope>
    <source>
        <strain evidence="8">TB1705</strain>
        <tissue evidence="8">Leaf</tissue>
    </source>
</reference>
<dbReference type="CDD" id="cd12415">
    <property type="entry name" value="RRM3_RBM28_like"/>
    <property type="match status" value="1"/>
</dbReference>
<keyword evidence="4" id="KW-0539">Nucleus</keyword>
<feature type="compositionally biased region" description="Acidic residues" evidence="6">
    <location>
        <begin position="368"/>
        <end position="379"/>
    </location>
</feature>
<feature type="region of interest" description="Disordered" evidence="6">
    <location>
        <begin position="851"/>
        <end position="1079"/>
    </location>
</feature>
<accession>A0A7J7N7M1</accession>
<dbReference type="PANTHER" id="PTHR48039">
    <property type="entry name" value="RNA-BINDING MOTIF PROTEIN 14B"/>
    <property type="match status" value="1"/>
</dbReference>
<keyword evidence="2" id="KW-0677">Repeat</keyword>
<feature type="compositionally biased region" description="Basic and acidic residues" evidence="6">
    <location>
        <begin position="966"/>
        <end position="980"/>
    </location>
</feature>
<dbReference type="InterPro" id="IPR000504">
    <property type="entry name" value="RRM_dom"/>
</dbReference>
<dbReference type="CDD" id="cd12416">
    <property type="entry name" value="RRM4_RBM28_like"/>
    <property type="match status" value="1"/>
</dbReference>
<name>A0A7J7N7M1_9MAGN</name>
<evidence type="ECO:0000256" key="5">
    <source>
        <dbReference type="PROSITE-ProRule" id="PRU00176"/>
    </source>
</evidence>
<feature type="compositionally biased region" description="Polar residues" evidence="6">
    <location>
        <begin position="894"/>
        <end position="903"/>
    </location>
</feature>
<evidence type="ECO:0000259" key="7">
    <source>
        <dbReference type="PROSITE" id="PS50102"/>
    </source>
</evidence>
<organism evidence="8 9">
    <name type="scientific">Kingdonia uniflora</name>
    <dbReference type="NCBI Taxonomy" id="39325"/>
    <lineage>
        <taxon>Eukaryota</taxon>
        <taxon>Viridiplantae</taxon>
        <taxon>Streptophyta</taxon>
        <taxon>Embryophyta</taxon>
        <taxon>Tracheophyta</taxon>
        <taxon>Spermatophyta</taxon>
        <taxon>Magnoliopsida</taxon>
        <taxon>Ranunculales</taxon>
        <taxon>Circaeasteraceae</taxon>
        <taxon>Kingdonia</taxon>
    </lineage>
</organism>
<feature type="region of interest" description="Disordered" evidence="6">
    <location>
        <begin position="104"/>
        <end position="126"/>
    </location>
</feature>
<dbReference type="GO" id="GO:0005634">
    <property type="term" value="C:nucleus"/>
    <property type="evidence" value="ECO:0007669"/>
    <property type="project" value="UniProtKB-SubCell"/>
</dbReference>
<feature type="domain" description="RRM" evidence="7">
    <location>
        <begin position="266"/>
        <end position="344"/>
    </location>
</feature>
<dbReference type="SUPFAM" id="SSF54928">
    <property type="entry name" value="RNA-binding domain, RBD"/>
    <property type="match status" value="5"/>
</dbReference>
<evidence type="ECO:0000256" key="2">
    <source>
        <dbReference type="ARBA" id="ARBA00022737"/>
    </source>
</evidence>
<dbReference type="Pfam" id="PF00076">
    <property type="entry name" value="RRM_1"/>
    <property type="match status" value="4"/>
</dbReference>
<dbReference type="InterPro" id="IPR051945">
    <property type="entry name" value="RRM_MRD1_RNA_proc_ribogen"/>
</dbReference>
<dbReference type="InterPro" id="IPR012677">
    <property type="entry name" value="Nucleotide-bd_a/b_plait_sf"/>
</dbReference>
<evidence type="ECO:0000313" key="9">
    <source>
        <dbReference type="Proteomes" id="UP000541444"/>
    </source>
</evidence>
<evidence type="ECO:0000256" key="1">
    <source>
        <dbReference type="ARBA" id="ARBA00004123"/>
    </source>
</evidence>
<feature type="region of interest" description="Disordered" evidence="6">
    <location>
        <begin position="560"/>
        <end position="583"/>
    </location>
</feature>
<comment type="caution">
    <text evidence="8">The sequence shown here is derived from an EMBL/GenBank/DDBJ whole genome shotgun (WGS) entry which is preliminary data.</text>
</comment>
<protein>
    <recommendedName>
        <fullName evidence="7">RRM domain-containing protein</fullName>
    </recommendedName>
</protein>
<feature type="compositionally biased region" description="Low complexity" evidence="6">
    <location>
        <begin position="852"/>
        <end position="868"/>
    </location>
</feature>
<dbReference type="FunFam" id="3.30.70.330:FF:000182">
    <property type="entry name" value="RNA-binding motif protein 28"/>
    <property type="match status" value="1"/>
</dbReference>
<dbReference type="PANTHER" id="PTHR48039:SF5">
    <property type="entry name" value="RNA-BINDING PROTEIN 28"/>
    <property type="match status" value="1"/>
</dbReference>
<dbReference type="PROSITE" id="PS50102">
    <property type="entry name" value="RRM"/>
    <property type="match status" value="5"/>
</dbReference>
<feature type="compositionally biased region" description="Basic and acidic residues" evidence="6">
    <location>
        <begin position="1001"/>
        <end position="1014"/>
    </location>
</feature>
<keyword evidence="9" id="KW-1185">Reference proteome</keyword>
<feature type="compositionally biased region" description="Polar residues" evidence="6">
    <location>
        <begin position="981"/>
        <end position="1000"/>
    </location>
</feature>
<dbReference type="CDD" id="cd12414">
    <property type="entry name" value="RRM2_RBM28_like"/>
    <property type="match status" value="1"/>
</dbReference>
<dbReference type="GO" id="GO:0003729">
    <property type="term" value="F:mRNA binding"/>
    <property type="evidence" value="ECO:0007669"/>
    <property type="project" value="TreeGrafter"/>
</dbReference>
<dbReference type="Gene3D" id="3.30.70.330">
    <property type="match status" value="5"/>
</dbReference>
<feature type="compositionally biased region" description="Basic residues" evidence="6">
    <location>
        <begin position="917"/>
        <end position="926"/>
    </location>
</feature>
<sequence>MGKNKKMAKEGDRDRDSEHSLSTVFVSNFPYSFTNTQLEETFSDVGPVRRCFMVTQKGSDTHRGFGFVQFAVTEDANRAIELKNGVSIGGRKIGVKHALHRLPLEQRKSKAKEDNTVTKDDKEKVSSVVVKQDEAPKPNEKVHSDDTKKSIIISSVLADKGDSSEKQRVAKTVVLGGLVNADMAEEVFRRAKEFRTVSSVTYPLPKAELELHGLARDGCKMDAAAVLYQSVKSARDSVAMLHQQEIKGGRVWARQLGGEGSKTRKWKLIVRNLPFKAKDSEIKSLFSSSGFVWDVIIPHNSETKLSKGFAFVTFTCKQDAENAIQKANGHMFGKRPIAVDWAVSKKVFTAIAGSTRDGGLSDRHEESNSDSDDYEDRGDEEPHHPHVGDTITEDINAPKNEVPSEVDFNEEANIAKKVLQNLITFSENDILPSIDDPSKISIDPGQDSEKFSNVEPTTCDPIKQNDDLQRTIFIRNLPFDIDSEDVKMRFSAYGKIKSFHPVLHPITKRPLGTGFLKFTSAAAADAAVSAANSTTGLGISLGDRKLAVLKALDKNSVQNRELEKVKDNDHEEASKAEQTSTEKIKEDENLQRTVFISNLPFELDNEEVKQRFSSFGEVQSFFPVLHPVTKRPRGTGFLKFTLPSAADAAVSIANSTSGLGISLKGRKLNVLKALDKKSAHIKEVEKTKNDGHDHRNLKLVKEGVILEGSPASEGVSANDMLKRKMLEKKKTIKLQSPNFHVSRTRLIIYNLPKTLTEKDLKKLLIDAVLSLASKQNPVIQQIKFLKDSKTGKITSKNYSRGVAFVEFTEHQHALVALRVLNNNPETFGPEHRPIVEFSLDNVQTMKLRKFRQQAQQANNAGAVDAQQDGKSPTSDIHPNKRDEKVKKRKGIGNNKFSKASEPTNADEEVERESPVTKKLKVTKAQKSKFASSDKTEGSTHKSPARGRKSSFASTDKPEGSIQKPNKPQEGRKFQARERNSKIASTNKPQEQTQRSKSNPPTDKRDTSSNKRKSQDNINLETLGKKSFKKPKKAKSSGNEVVDKLDTLIEQYRSKFSHKSSNKSDGEKQPQRQLRRWFQS</sequence>
<gene>
    <name evidence="8" type="ORF">GIB67_001380</name>
</gene>
<evidence type="ECO:0000256" key="4">
    <source>
        <dbReference type="ARBA" id="ARBA00023242"/>
    </source>
</evidence>
<feature type="compositionally biased region" description="Basic residues" evidence="6">
    <location>
        <begin position="1025"/>
        <end position="1034"/>
    </location>
</feature>
<proteinExistence type="predicted"/>
<comment type="subcellular location">
    <subcellularLocation>
        <location evidence="1">Nucleus</location>
    </subcellularLocation>
</comment>